<dbReference type="Proteomes" id="UP000199052">
    <property type="component" value="Unassembled WGS sequence"/>
</dbReference>
<reference evidence="1 4" key="2">
    <citation type="submission" date="2020-07" db="EMBL/GenBank/DDBJ databases">
        <title>Sequencing the genomes of 1000 actinobacteria strains.</title>
        <authorList>
            <person name="Klenk H.-P."/>
        </authorList>
    </citation>
    <scope>NUCLEOTIDE SEQUENCE [LARGE SCALE GENOMIC DNA]</scope>
    <source>
        <strain evidence="1 4">DSM 45117</strain>
    </source>
</reference>
<evidence type="ECO:0000313" key="4">
    <source>
        <dbReference type="Proteomes" id="UP000533017"/>
    </source>
</evidence>
<dbReference type="EMBL" id="JACBZA010000001">
    <property type="protein sequence ID" value="NYH83932.1"/>
    <property type="molecule type" value="Genomic_DNA"/>
</dbReference>
<evidence type="ECO:0000313" key="3">
    <source>
        <dbReference type="Proteomes" id="UP000199052"/>
    </source>
</evidence>
<gene>
    <name evidence="1" type="ORF">FHR37_002783</name>
    <name evidence="2" type="ORF">SAMN05421678_106190</name>
</gene>
<organism evidence="2 3">
    <name type="scientific">Actinopolymorpha cephalotaxi</name>
    <dbReference type="NCBI Taxonomy" id="504797"/>
    <lineage>
        <taxon>Bacteria</taxon>
        <taxon>Bacillati</taxon>
        <taxon>Actinomycetota</taxon>
        <taxon>Actinomycetes</taxon>
        <taxon>Propionibacteriales</taxon>
        <taxon>Actinopolymorphaceae</taxon>
        <taxon>Actinopolymorpha</taxon>
    </lineage>
</organism>
<dbReference type="RefSeq" id="WP_092883408.1">
    <property type="nucleotide sequence ID" value="NZ_FOOI01000006.1"/>
</dbReference>
<accession>A0A1I2SEC5</accession>
<sequence length="61" mass="7008">MRWYTDYGRWGTCRNALGAGKWGVCDKDFAEDYTLYFRASRYDGDTGDWVSPESSLQHSGT</sequence>
<proteinExistence type="predicted"/>
<keyword evidence="4" id="KW-1185">Reference proteome</keyword>
<protein>
    <submittedName>
        <fullName evidence="2">Uncharacterized protein</fullName>
    </submittedName>
</protein>
<dbReference type="Proteomes" id="UP000533017">
    <property type="component" value="Unassembled WGS sequence"/>
</dbReference>
<name>A0A1I2SEC5_9ACTN</name>
<dbReference type="EMBL" id="FOOI01000006">
    <property type="protein sequence ID" value="SFG50823.1"/>
    <property type="molecule type" value="Genomic_DNA"/>
</dbReference>
<evidence type="ECO:0000313" key="2">
    <source>
        <dbReference type="EMBL" id="SFG50823.1"/>
    </source>
</evidence>
<dbReference type="OrthoDB" id="4247493at2"/>
<reference evidence="2 3" key="1">
    <citation type="submission" date="2016-10" db="EMBL/GenBank/DDBJ databases">
        <authorList>
            <person name="de Groot N.N."/>
        </authorList>
    </citation>
    <scope>NUCLEOTIDE SEQUENCE [LARGE SCALE GENOMIC DNA]</scope>
    <source>
        <strain evidence="2 3">CPCC 202808</strain>
    </source>
</reference>
<dbReference type="AlphaFoldDB" id="A0A1I2SEC5"/>
<evidence type="ECO:0000313" key="1">
    <source>
        <dbReference type="EMBL" id="NYH83932.1"/>
    </source>
</evidence>